<feature type="region of interest" description="Disordered" evidence="11">
    <location>
        <begin position="699"/>
        <end position="723"/>
    </location>
</feature>
<feature type="compositionally biased region" description="Polar residues" evidence="11">
    <location>
        <begin position="711"/>
        <end position="721"/>
    </location>
</feature>
<keyword evidence="7 10" id="KW-1133">Transmembrane helix</keyword>
<evidence type="ECO:0000256" key="7">
    <source>
        <dbReference type="ARBA" id="ARBA00022989"/>
    </source>
</evidence>
<dbReference type="EMBL" id="ML975162">
    <property type="protein sequence ID" value="KAF1811245.1"/>
    <property type="molecule type" value="Genomic_DNA"/>
</dbReference>
<feature type="transmembrane region" description="Helical" evidence="10">
    <location>
        <begin position="147"/>
        <end position="169"/>
    </location>
</feature>
<name>A0A6G1FZE8_9PEZI</name>
<feature type="compositionally biased region" description="Polar residues" evidence="11">
    <location>
        <begin position="1"/>
        <end position="12"/>
    </location>
</feature>
<keyword evidence="5 10" id="KW-0812">Transmembrane</keyword>
<comment type="subcellular location">
    <subcellularLocation>
        <location evidence="2 10">Cell membrane</location>
        <topology evidence="2 10">Multi-pass membrane protein</topology>
    </subcellularLocation>
</comment>
<feature type="transmembrane region" description="Helical" evidence="10">
    <location>
        <begin position="613"/>
        <end position="636"/>
    </location>
</feature>
<dbReference type="InterPro" id="IPR026777">
    <property type="entry name" value="PRM1"/>
</dbReference>
<dbReference type="PANTHER" id="PTHR31030">
    <property type="entry name" value="PLASMA MEMBRANE FUSION PROTEIN PRM1"/>
    <property type="match status" value="1"/>
</dbReference>
<evidence type="ECO:0000256" key="9">
    <source>
        <dbReference type="ARBA" id="ARBA00023180"/>
    </source>
</evidence>
<keyword evidence="8 10" id="KW-0472">Membrane</keyword>
<dbReference type="OrthoDB" id="5356111at2759"/>
<feature type="region of interest" description="Disordered" evidence="11">
    <location>
        <begin position="1"/>
        <end position="23"/>
    </location>
</feature>
<reference evidence="14" key="2">
    <citation type="submission" date="2020-04" db="EMBL/GenBank/DDBJ databases">
        <authorList>
            <consortium name="NCBI Genome Project"/>
        </authorList>
    </citation>
    <scope>NUCLEOTIDE SEQUENCE</scope>
    <source>
        <strain evidence="14">CBS 781.70</strain>
    </source>
</reference>
<dbReference type="PANTHER" id="PTHR31030:SF1">
    <property type="entry name" value="PLASMA MEMBRANE FUSION PROTEIN PRM1"/>
    <property type="match status" value="1"/>
</dbReference>
<evidence type="ECO:0000256" key="1">
    <source>
        <dbReference type="ARBA" id="ARBA00002512"/>
    </source>
</evidence>
<comment type="function">
    <text evidence="1 10">Involved in cell fusion during mating by stabilizing the plasma membrane fusion event.</text>
</comment>
<evidence type="ECO:0000313" key="13">
    <source>
        <dbReference type="Proteomes" id="UP000504638"/>
    </source>
</evidence>
<dbReference type="GO" id="GO:0043332">
    <property type="term" value="C:mating projection tip"/>
    <property type="evidence" value="ECO:0007669"/>
    <property type="project" value="UniProtKB-UniRule"/>
</dbReference>
<feature type="compositionally biased region" description="Basic and acidic residues" evidence="11">
    <location>
        <begin position="700"/>
        <end position="709"/>
    </location>
</feature>
<evidence type="ECO:0000256" key="3">
    <source>
        <dbReference type="ARBA" id="ARBA00010780"/>
    </source>
</evidence>
<sequence length="762" mass="83681">MSSAEKNQQQTFPAIPPSLSAGDHEMRDYYAPQDAPRPTPNQTPYLTPYLGLQARLSQVWINRWTILLILVLIRTLLAIGSIDDGLDSARRQALSACTSVETVGSSMASMPHYMSKGVNKMTASGIEKSVNALMSMVTMTVTGVEELVVFVIGMLTNTYLCLITLVVTGSLRAATALIKEVQEFMNESLGKLGDSLSDATQGFEDLLNGFLSKIQGIPLIGNTVTEKPELNLDQQIADVRNLKLPGDLTNELDRLNAAIPTFDDVKNFTETAIRFPFEQLKKVIKDNMGTYAFDGSLLPVAAKEKLSFCTDNNDINDFFDGLVRIESIAKKVFLGVLITAAILACVPMAWREIQKWRQMKERAERLQKEAVDPMDAVYMASRPYTSQFGLWLASKTSSRRHQTLVRWCVAYPTTTPALFVLSLGLAGLFACLCQYILLKSLERQVPGLTAQVGAFTNKVVGSLNNASLQWSVGTNAAIRNESDHLNQELFGWVKTSTDAVNDTLNVFIDKTIGALNDTFGGTILFDPVKEVFNCLIGLKVQGVQQGLTWVHDNAHINFPQLANDTFSLGALASVSDSKDDDQLLANPGSGHDDISAAVFRVTDKLASAIRQEAIISTMILLVWVLIVLIGTIRTVILVVRHDKMRGEGGQTYPGWSGVTDGTRAKQPGAAYTSDDTPAPPTYTRDLKDVGVNPYAPYTLESREFPRHPNDSPYTSDNTSETRNTRAIFDTIGEKFLRVPVGRGTTSRSLTRKSVQGEREGWV</sequence>
<feature type="region of interest" description="Disordered" evidence="11">
    <location>
        <begin position="666"/>
        <end position="687"/>
    </location>
</feature>
<evidence type="ECO:0000256" key="8">
    <source>
        <dbReference type="ARBA" id="ARBA00023136"/>
    </source>
</evidence>
<protein>
    <recommendedName>
        <fullName evidence="10">Plasma membrane fusion protein PRM1</fullName>
    </recommendedName>
</protein>
<dbReference type="GeneID" id="54423723"/>
<evidence type="ECO:0000256" key="4">
    <source>
        <dbReference type="ARBA" id="ARBA00022475"/>
    </source>
</evidence>
<reference evidence="14" key="3">
    <citation type="submission" date="2025-04" db="UniProtKB">
        <authorList>
            <consortium name="RefSeq"/>
        </authorList>
    </citation>
    <scope>IDENTIFICATION</scope>
    <source>
        <strain evidence="14">CBS 781.70</strain>
    </source>
</reference>
<dbReference type="Proteomes" id="UP000504638">
    <property type="component" value="Unplaced"/>
</dbReference>
<feature type="transmembrane region" description="Helical" evidence="10">
    <location>
        <begin position="64"/>
        <end position="82"/>
    </location>
</feature>
<evidence type="ECO:0000313" key="12">
    <source>
        <dbReference type="EMBL" id="KAF1811245.1"/>
    </source>
</evidence>
<proteinExistence type="inferred from homology"/>
<organism evidence="12">
    <name type="scientific">Eremomyces bilateralis CBS 781.70</name>
    <dbReference type="NCBI Taxonomy" id="1392243"/>
    <lineage>
        <taxon>Eukaryota</taxon>
        <taxon>Fungi</taxon>
        <taxon>Dikarya</taxon>
        <taxon>Ascomycota</taxon>
        <taxon>Pezizomycotina</taxon>
        <taxon>Dothideomycetes</taxon>
        <taxon>Dothideomycetes incertae sedis</taxon>
        <taxon>Eremomycetales</taxon>
        <taxon>Eremomycetaceae</taxon>
        <taxon>Eremomyces</taxon>
    </lineage>
</organism>
<keyword evidence="9" id="KW-0325">Glycoprotein</keyword>
<comment type="similarity">
    <text evidence="3 10">Belongs to the PRM1 family.</text>
</comment>
<keyword evidence="4 10" id="KW-1003">Cell membrane</keyword>
<feature type="transmembrane region" description="Helical" evidence="10">
    <location>
        <begin position="332"/>
        <end position="350"/>
    </location>
</feature>
<evidence type="ECO:0000256" key="6">
    <source>
        <dbReference type="ARBA" id="ARBA00022971"/>
    </source>
</evidence>
<evidence type="ECO:0000256" key="2">
    <source>
        <dbReference type="ARBA" id="ARBA00004651"/>
    </source>
</evidence>
<keyword evidence="6 10" id="KW-0184">Conjugation</keyword>
<feature type="transmembrane region" description="Helical" evidence="10">
    <location>
        <begin position="417"/>
        <end position="438"/>
    </location>
</feature>
<dbReference type="GO" id="GO:0005886">
    <property type="term" value="C:plasma membrane"/>
    <property type="evidence" value="ECO:0007669"/>
    <property type="project" value="UniProtKB-SubCell"/>
</dbReference>
<evidence type="ECO:0000256" key="10">
    <source>
        <dbReference type="RuleBase" id="RU366035"/>
    </source>
</evidence>
<dbReference type="GO" id="GO:0032220">
    <property type="term" value="P:plasma membrane fusion involved in cytogamy"/>
    <property type="evidence" value="ECO:0007669"/>
    <property type="project" value="TreeGrafter"/>
</dbReference>
<dbReference type="AlphaFoldDB" id="A0A6G1FZE8"/>
<reference evidence="12 14" key="1">
    <citation type="submission" date="2020-01" db="EMBL/GenBank/DDBJ databases">
        <authorList>
            <consortium name="DOE Joint Genome Institute"/>
            <person name="Haridas S."/>
            <person name="Albert R."/>
            <person name="Binder M."/>
            <person name="Bloem J."/>
            <person name="Labutti K."/>
            <person name="Salamov A."/>
            <person name="Andreopoulos B."/>
            <person name="Baker S.E."/>
            <person name="Barry K."/>
            <person name="Bills G."/>
            <person name="Bluhm B.H."/>
            <person name="Cannon C."/>
            <person name="Castanera R."/>
            <person name="Culley D.E."/>
            <person name="Daum C."/>
            <person name="Ezra D."/>
            <person name="Gonzalez J.B."/>
            <person name="Henrissat B."/>
            <person name="Kuo A."/>
            <person name="Liang C."/>
            <person name="Lipzen A."/>
            <person name="Lutzoni F."/>
            <person name="Magnuson J."/>
            <person name="Mondo S."/>
            <person name="Nolan M."/>
            <person name="Ohm R."/>
            <person name="Pangilinan J."/>
            <person name="Park H.-J."/>
            <person name="Ramirez L."/>
            <person name="Alfaro M."/>
            <person name="Sun H."/>
            <person name="Tritt A."/>
            <person name="Yoshinaga Y."/>
            <person name="Zwiers L.-H."/>
            <person name="Turgeon B.G."/>
            <person name="Goodwin S.B."/>
            <person name="Spatafora J.W."/>
            <person name="Crous P.W."/>
            <person name="Grigoriev I.V."/>
        </authorList>
    </citation>
    <scope>NUCLEOTIDE SEQUENCE</scope>
    <source>
        <strain evidence="12 14">CBS 781.70</strain>
    </source>
</reference>
<evidence type="ECO:0000313" key="14">
    <source>
        <dbReference type="RefSeq" id="XP_033532876.1"/>
    </source>
</evidence>
<evidence type="ECO:0000256" key="5">
    <source>
        <dbReference type="ARBA" id="ARBA00022692"/>
    </source>
</evidence>
<gene>
    <name evidence="12 14" type="ORF">P152DRAFT_66512</name>
</gene>
<keyword evidence="13" id="KW-1185">Reference proteome</keyword>
<evidence type="ECO:0000256" key="11">
    <source>
        <dbReference type="SAM" id="MobiDB-lite"/>
    </source>
</evidence>
<dbReference type="RefSeq" id="XP_033532876.1">
    <property type="nucleotide sequence ID" value="XM_033683153.1"/>
</dbReference>
<accession>A0A6G1FZE8</accession>